<dbReference type="EMBL" id="PQGE01000014">
    <property type="protein sequence ID" value="POP43336.1"/>
    <property type="molecule type" value="Genomic_DNA"/>
</dbReference>
<name>A0A2P5GQK8_9ENTR</name>
<proteinExistence type="predicted"/>
<accession>A0A2P5GQK8</accession>
<feature type="compositionally biased region" description="Basic and acidic residues" evidence="1">
    <location>
        <begin position="1"/>
        <end position="17"/>
    </location>
</feature>
<evidence type="ECO:0000313" key="5">
    <source>
        <dbReference type="Proteomes" id="UP000247005"/>
    </source>
</evidence>
<sequence>MESRKKFEEEAMRRAQESEYSPLGSVLKRAGDGYATTWVDMMWEGWKAAMNSIENHTLKAPEKK</sequence>
<dbReference type="EMBL" id="PQGD01000007">
    <property type="protein sequence ID" value="POP48853.1"/>
    <property type="molecule type" value="Genomic_DNA"/>
</dbReference>
<evidence type="ECO:0000313" key="3">
    <source>
        <dbReference type="EMBL" id="POP48853.1"/>
    </source>
</evidence>
<dbReference type="Proteomes" id="UP000237073">
    <property type="component" value="Unassembled WGS sequence"/>
</dbReference>
<comment type="caution">
    <text evidence="3">The sequence shown here is derived from an EMBL/GenBank/DDBJ whole genome shotgun (WGS) entry which is preliminary data.</text>
</comment>
<keyword evidence="4" id="KW-1185">Reference proteome</keyword>
<dbReference type="Proteomes" id="UP000247005">
    <property type="component" value="Unassembled WGS sequence"/>
</dbReference>
<feature type="region of interest" description="Disordered" evidence="1">
    <location>
        <begin position="1"/>
        <end position="22"/>
    </location>
</feature>
<dbReference type="AlphaFoldDB" id="A0A2P5GQK8"/>
<protein>
    <submittedName>
        <fullName evidence="3">Uncharacterized protein</fullName>
    </submittedName>
</protein>
<evidence type="ECO:0000313" key="4">
    <source>
        <dbReference type="Proteomes" id="UP000237073"/>
    </source>
</evidence>
<gene>
    <name evidence="3" type="ORF">CHU32_09650</name>
    <name evidence="2" type="ORF">CHU33_15765</name>
</gene>
<reference evidence="4 5" key="1">
    <citation type="submission" date="2018-01" db="EMBL/GenBank/DDBJ databases">
        <title>Superficieibacter electus gen. nov., sp. nov., an extended-spectrum beta-lactamase possessing member of the Enterobacteriaceae family, isolated from intensive care unit surfaces.</title>
        <authorList>
            <person name="Potter R.F."/>
            <person name="D'Souza A.W."/>
        </authorList>
    </citation>
    <scope>NUCLEOTIDE SEQUENCE [LARGE SCALE GENOMIC DNA]</scope>
    <source>
        <strain evidence="3 5">BP-1</strain>
        <strain evidence="2 4">BP-2</strain>
    </source>
</reference>
<evidence type="ECO:0000256" key="1">
    <source>
        <dbReference type="SAM" id="MobiDB-lite"/>
    </source>
</evidence>
<organism evidence="3 5">
    <name type="scientific">Superficieibacter electus</name>
    <dbReference type="NCBI Taxonomy" id="2022662"/>
    <lineage>
        <taxon>Bacteria</taxon>
        <taxon>Pseudomonadati</taxon>
        <taxon>Pseudomonadota</taxon>
        <taxon>Gammaproteobacteria</taxon>
        <taxon>Enterobacterales</taxon>
        <taxon>Enterobacteriaceae</taxon>
        <taxon>Superficieibacter</taxon>
    </lineage>
</organism>
<evidence type="ECO:0000313" key="2">
    <source>
        <dbReference type="EMBL" id="POP43336.1"/>
    </source>
</evidence>